<reference evidence="1 2" key="1">
    <citation type="journal article" date="2019" name="mSystems">
        <title>Life at home and on the roam: Genomic adaptions reflect the dual lifestyle of an intracellular, facultative symbiont.</title>
        <authorList>
            <person name="Burgsdorf I."/>
        </authorList>
    </citation>
    <scope>NUCLEOTIDE SEQUENCE [LARGE SCALE GENOMIC DNA]</scope>
    <source>
        <strain evidence="1">277cI</strain>
    </source>
</reference>
<organism evidence="1 2">
    <name type="scientific">Aphanocapsa feldmannii 277cI</name>
    <dbReference type="NCBI Taxonomy" id="2507554"/>
    <lineage>
        <taxon>Bacteria</taxon>
        <taxon>Bacillati</taxon>
        <taxon>Cyanobacteriota</taxon>
        <taxon>Cyanophyceae</taxon>
        <taxon>Oscillatoriophycideae</taxon>
        <taxon>Chroococcales</taxon>
        <taxon>Microcystaceae</taxon>
        <taxon>Aphanocapsa</taxon>
    </lineage>
</organism>
<proteinExistence type="predicted"/>
<name>A0A524RTK4_9CHRO</name>
<dbReference type="PANTHER" id="PTHR35126">
    <property type="entry name" value="SLR0598 PROTEIN"/>
    <property type="match status" value="1"/>
</dbReference>
<accession>A0A524RTK4</accession>
<dbReference type="PANTHER" id="PTHR35126:SF1">
    <property type="entry name" value="DUF3067 DOMAIN-CONTAINING PROTEIN"/>
    <property type="match status" value="1"/>
</dbReference>
<dbReference type="Pfam" id="PF11267">
    <property type="entry name" value="DUF3067"/>
    <property type="match status" value="1"/>
</dbReference>
<feature type="non-terminal residue" evidence="1">
    <location>
        <position position="94"/>
    </location>
</feature>
<dbReference type="Gene3D" id="3.30.428.40">
    <property type="entry name" value="Protein of unknown function DUF3067"/>
    <property type="match status" value="1"/>
</dbReference>
<evidence type="ECO:0000313" key="1">
    <source>
        <dbReference type="EMBL" id="TGH22152.1"/>
    </source>
</evidence>
<comment type="caution">
    <text evidence="1">The sequence shown here is derived from an EMBL/GenBank/DDBJ whole genome shotgun (WGS) entry which is preliminary data.</text>
</comment>
<sequence>MSRIQPVRLPEPDQPLSGKEVIAILRERWSASYDLQLLQRNGRMYLQVMWAYLEQQTFPLSEADYRLGIERVVRAVNAMGQANMVRRWLRTSRD</sequence>
<evidence type="ECO:0000313" key="2">
    <source>
        <dbReference type="Proteomes" id="UP000315454"/>
    </source>
</evidence>
<dbReference type="EMBL" id="SRMN01000063">
    <property type="protein sequence ID" value="TGH22152.1"/>
    <property type="molecule type" value="Genomic_DNA"/>
</dbReference>
<protein>
    <submittedName>
        <fullName evidence="1">DUF3067 family protein</fullName>
    </submittedName>
</protein>
<gene>
    <name evidence="1" type="ORF">ERJ68_04880</name>
</gene>
<dbReference type="InterPro" id="IPR021420">
    <property type="entry name" value="DUF3067"/>
</dbReference>
<dbReference type="Proteomes" id="UP000315454">
    <property type="component" value="Unassembled WGS sequence"/>
</dbReference>
<dbReference type="AlphaFoldDB" id="A0A524RTK4"/>